<keyword evidence="4" id="KW-0677">Repeat</keyword>
<dbReference type="FunFam" id="3.30.160.60:FF:001527">
    <property type="entry name" value="Zinc finger protein"/>
    <property type="match status" value="1"/>
</dbReference>
<dbReference type="InterPro" id="IPR036236">
    <property type="entry name" value="Znf_C2H2_sf"/>
</dbReference>
<feature type="compositionally biased region" description="Acidic residues" evidence="11">
    <location>
        <begin position="220"/>
        <end position="236"/>
    </location>
</feature>
<dbReference type="InterPro" id="IPR050331">
    <property type="entry name" value="Zinc_finger"/>
</dbReference>
<keyword evidence="5" id="KW-0863">Zinc-finger</keyword>
<dbReference type="Proteomes" id="UP000092462">
    <property type="component" value="Unassembled WGS sequence"/>
</dbReference>
<dbReference type="SMART" id="SM00692">
    <property type="entry name" value="DM3"/>
    <property type="match status" value="1"/>
</dbReference>
<dbReference type="InterPro" id="IPR012934">
    <property type="entry name" value="Znf_AD"/>
</dbReference>
<dbReference type="PROSITE" id="PS50950">
    <property type="entry name" value="ZF_THAP"/>
    <property type="match status" value="1"/>
</dbReference>
<evidence type="ECO:0000313" key="12">
    <source>
        <dbReference type="EnsemblMetazoa" id="PPAI001432-PA"/>
    </source>
</evidence>
<keyword evidence="8" id="KW-0238">DNA-binding</keyword>
<evidence type="ECO:0000256" key="1">
    <source>
        <dbReference type="ARBA" id="ARBA00004123"/>
    </source>
</evidence>
<evidence type="ECO:0000256" key="8">
    <source>
        <dbReference type="ARBA" id="ARBA00023125"/>
    </source>
</evidence>
<dbReference type="FunFam" id="3.30.160.60:FF:001480">
    <property type="entry name" value="Si:cabz01071911.3"/>
    <property type="match status" value="1"/>
</dbReference>
<feature type="compositionally biased region" description="Low complexity" evidence="11">
    <location>
        <begin position="199"/>
        <end position="213"/>
    </location>
</feature>
<dbReference type="PANTHER" id="PTHR16515:SF49">
    <property type="entry name" value="GASTRULA ZINC FINGER PROTEIN XLCGF49.1-LIKE-RELATED"/>
    <property type="match status" value="1"/>
</dbReference>
<dbReference type="GO" id="GO:0008270">
    <property type="term" value="F:zinc ion binding"/>
    <property type="evidence" value="ECO:0007669"/>
    <property type="project" value="UniProtKB-KW"/>
</dbReference>
<proteinExistence type="inferred from homology"/>
<keyword evidence="13" id="KW-1185">Reference proteome</keyword>
<dbReference type="VEuPathDB" id="VectorBase:PPAPM1_006905"/>
<evidence type="ECO:0000256" key="3">
    <source>
        <dbReference type="ARBA" id="ARBA00022723"/>
    </source>
</evidence>
<keyword evidence="7" id="KW-0805">Transcription regulation</keyword>
<feature type="region of interest" description="Disordered" evidence="11">
    <location>
        <begin position="184"/>
        <end position="256"/>
    </location>
</feature>
<evidence type="ECO:0000256" key="4">
    <source>
        <dbReference type="ARBA" id="ARBA00022737"/>
    </source>
</evidence>
<sequence length="597" mass="70074">MKKCSVPNCKSGSVDPKRRTFAFPISPGLREKWLRAIGRPDFKPTANNRICLYHFTPHDFERYHRLDGKLTTVPLSKPKLNDNAVPSIFPGSPHPPLTETLPSNTSKDNSQLFHEIYLNLTDFEVKLESEENPIEIDVKVISTDERDQLLKFICPHCGDKLEDLNSFRTQCEITYKKLIEMIPRKEEHPKTEEDKNPYENTSSVENVSNVVSNKDPQNENSDDDWADDLTEVDTIENESSLKETQMPMNESEPMDIPHHKETTNNVQSINIEEDSSARKDTEELPIVHDNGKRKRKYYCRVCKKNLKNGYQLDQHNRKHQGIPCICQFCQVEFSDRANLNRHIRTVHEKRRDYVCNICEKSFSQSTERNAHMWIHEDTKKDCDVCHKTFKSQRSLEMHKWRHIPPEERTEDMQKRLLRKYKYAKRNQMKTHVCAICGKISKHLSEHLSHMRGHTGEKPYKCPYCDRCFREHNTRKSHIRQHTGEKPFKCNTCESAFRQRTHLKKHMLLHTGEKPFKCLVCEKLFREKCNYKAHMRLHTGEKPYTCSACPEKFSNPRVLKKHFSNVHSNDLHLKMQGKIQLEVTENEENIKKNVSSGN</sequence>
<dbReference type="SUPFAM" id="SSF57667">
    <property type="entry name" value="beta-beta-alpha zinc fingers"/>
    <property type="match status" value="4"/>
</dbReference>
<dbReference type="PANTHER" id="PTHR16515">
    <property type="entry name" value="PR DOMAIN ZINC FINGER PROTEIN"/>
    <property type="match status" value="1"/>
</dbReference>
<dbReference type="GO" id="GO:0005634">
    <property type="term" value="C:nucleus"/>
    <property type="evidence" value="ECO:0007669"/>
    <property type="project" value="UniProtKB-SubCell"/>
</dbReference>
<evidence type="ECO:0000256" key="9">
    <source>
        <dbReference type="ARBA" id="ARBA00023163"/>
    </source>
</evidence>
<dbReference type="Pfam" id="PF05485">
    <property type="entry name" value="THAP"/>
    <property type="match status" value="1"/>
</dbReference>
<comment type="subcellular location">
    <subcellularLocation>
        <location evidence="1">Nucleus</location>
    </subcellularLocation>
</comment>
<accession>A0A1B0D259</accession>
<dbReference type="GO" id="GO:0006355">
    <property type="term" value="P:regulation of DNA-templated transcription"/>
    <property type="evidence" value="ECO:0007669"/>
    <property type="project" value="UniProtKB-ARBA"/>
</dbReference>
<evidence type="ECO:0000256" key="5">
    <source>
        <dbReference type="ARBA" id="ARBA00022771"/>
    </source>
</evidence>
<organism evidence="12 13">
    <name type="scientific">Phlebotomus papatasi</name>
    <name type="common">Sandfly</name>
    <dbReference type="NCBI Taxonomy" id="29031"/>
    <lineage>
        <taxon>Eukaryota</taxon>
        <taxon>Metazoa</taxon>
        <taxon>Ecdysozoa</taxon>
        <taxon>Arthropoda</taxon>
        <taxon>Hexapoda</taxon>
        <taxon>Insecta</taxon>
        <taxon>Pterygota</taxon>
        <taxon>Neoptera</taxon>
        <taxon>Endopterygota</taxon>
        <taxon>Diptera</taxon>
        <taxon>Nematocera</taxon>
        <taxon>Psychodoidea</taxon>
        <taxon>Psychodidae</taxon>
        <taxon>Phlebotomus</taxon>
        <taxon>Phlebotomus</taxon>
    </lineage>
</organism>
<comment type="similarity">
    <text evidence="2">Belongs to the krueppel C2H2-type zinc-finger protein family.</text>
</comment>
<dbReference type="EnsemblMetazoa" id="PPAI001432-RA">
    <property type="protein sequence ID" value="PPAI001432-PA"/>
    <property type="gene ID" value="PPAI001432"/>
</dbReference>
<dbReference type="InterPro" id="IPR006612">
    <property type="entry name" value="THAP_Znf"/>
</dbReference>
<dbReference type="GO" id="GO:0003677">
    <property type="term" value="F:DNA binding"/>
    <property type="evidence" value="ECO:0007669"/>
    <property type="project" value="UniProtKB-UniRule"/>
</dbReference>
<dbReference type="FunFam" id="3.30.160.60:FF:000100">
    <property type="entry name" value="Zinc finger 45-like"/>
    <property type="match status" value="2"/>
</dbReference>
<keyword evidence="9" id="KW-0804">Transcription</keyword>
<dbReference type="Gene3D" id="3.30.160.60">
    <property type="entry name" value="Classic Zinc Finger"/>
    <property type="match status" value="7"/>
</dbReference>
<evidence type="ECO:0000256" key="10">
    <source>
        <dbReference type="ARBA" id="ARBA00023242"/>
    </source>
</evidence>
<dbReference type="SUPFAM" id="SSF57716">
    <property type="entry name" value="Glucocorticoid receptor-like (DNA-binding domain)"/>
    <property type="match status" value="1"/>
</dbReference>
<protein>
    <submittedName>
        <fullName evidence="12">Uncharacterized protein</fullName>
    </submittedName>
</protein>
<name>A0A1B0D259_PHLPP</name>
<dbReference type="InterPro" id="IPR013087">
    <property type="entry name" value="Znf_C2H2_type"/>
</dbReference>
<dbReference type="Pfam" id="PF12874">
    <property type="entry name" value="zf-met"/>
    <property type="match status" value="1"/>
</dbReference>
<feature type="compositionally biased region" description="Basic and acidic residues" evidence="11">
    <location>
        <begin position="184"/>
        <end position="197"/>
    </location>
</feature>
<dbReference type="PROSITE" id="PS50157">
    <property type="entry name" value="ZINC_FINGER_C2H2_2"/>
    <property type="match status" value="9"/>
</dbReference>
<evidence type="ECO:0000256" key="2">
    <source>
        <dbReference type="ARBA" id="ARBA00006991"/>
    </source>
</evidence>
<dbReference type="SMART" id="SM00868">
    <property type="entry name" value="zf-AD"/>
    <property type="match status" value="2"/>
</dbReference>
<reference evidence="12" key="1">
    <citation type="submission" date="2022-08" db="UniProtKB">
        <authorList>
            <consortium name="EnsemblMetazoa"/>
        </authorList>
    </citation>
    <scope>IDENTIFICATION</scope>
    <source>
        <strain evidence="12">Israel</strain>
    </source>
</reference>
<evidence type="ECO:0000313" key="13">
    <source>
        <dbReference type="Proteomes" id="UP000092462"/>
    </source>
</evidence>
<dbReference type="Pfam" id="PF00096">
    <property type="entry name" value="zf-C2H2"/>
    <property type="match status" value="3"/>
</dbReference>
<dbReference type="EMBL" id="AJVK01002754">
    <property type="status" value="NOT_ANNOTATED_CDS"/>
    <property type="molecule type" value="Genomic_DNA"/>
</dbReference>
<dbReference type="AlphaFoldDB" id="A0A1B0D259"/>
<dbReference type="Pfam" id="PF13912">
    <property type="entry name" value="zf-C2H2_6"/>
    <property type="match status" value="1"/>
</dbReference>
<keyword evidence="3" id="KW-0479">Metal-binding</keyword>
<dbReference type="SMART" id="SM00355">
    <property type="entry name" value="ZnF_C2H2"/>
    <property type="match status" value="9"/>
</dbReference>
<evidence type="ECO:0000256" key="11">
    <source>
        <dbReference type="SAM" id="MobiDB-lite"/>
    </source>
</evidence>
<evidence type="ECO:0000256" key="7">
    <source>
        <dbReference type="ARBA" id="ARBA00023015"/>
    </source>
</evidence>
<dbReference type="PROSITE" id="PS00028">
    <property type="entry name" value="ZINC_FINGER_C2H2_1"/>
    <property type="match status" value="8"/>
</dbReference>
<dbReference type="FunFam" id="3.30.160.60:FF:002343">
    <property type="entry name" value="Zinc finger protein 33A"/>
    <property type="match status" value="1"/>
</dbReference>
<dbReference type="SMART" id="SM00980">
    <property type="entry name" value="THAP"/>
    <property type="match status" value="1"/>
</dbReference>
<keyword evidence="10" id="KW-0539">Nucleus</keyword>
<dbReference type="VEuPathDB" id="VectorBase:PPAI001432"/>
<evidence type="ECO:0000256" key="6">
    <source>
        <dbReference type="ARBA" id="ARBA00022833"/>
    </source>
</evidence>
<keyword evidence="6" id="KW-0862">Zinc</keyword>